<name>A0ABR0NMR1_GOSAR</name>
<keyword evidence="2" id="KW-1185">Reference proteome</keyword>
<protein>
    <recommendedName>
        <fullName evidence="3">Reverse transcriptase</fullName>
    </recommendedName>
</protein>
<accession>A0ABR0NMR1</accession>
<gene>
    <name evidence="1" type="ORF">PVK06_030162</name>
</gene>
<organism evidence="1 2">
    <name type="scientific">Gossypium arboreum</name>
    <name type="common">Tree cotton</name>
    <name type="synonym">Gossypium nanking</name>
    <dbReference type="NCBI Taxonomy" id="29729"/>
    <lineage>
        <taxon>Eukaryota</taxon>
        <taxon>Viridiplantae</taxon>
        <taxon>Streptophyta</taxon>
        <taxon>Embryophyta</taxon>
        <taxon>Tracheophyta</taxon>
        <taxon>Spermatophyta</taxon>
        <taxon>Magnoliopsida</taxon>
        <taxon>eudicotyledons</taxon>
        <taxon>Gunneridae</taxon>
        <taxon>Pentapetalae</taxon>
        <taxon>rosids</taxon>
        <taxon>malvids</taxon>
        <taxon>Malvales</taxon>
        <taxon>Malvaceae</taxon>
        <taxon>Malvoideae</taxon>
        <taxon>Gossypium</taxon>
    </lineage>
</organism>
<evidence type="ECO:0000313" key="2">
    <source>
        <dbReference type="Proteomes" id="UP001358586"/>
    </source>
</evidence>
<sequence length="286" mass="34473">MDDLCDTLDELNLIDVKPCDGWFTWTNNREGDRLVKERLDRFVVLDVFMEQLPFLTSYIIRQSKSDHEAIMMDTNGSKPKEKRANNRFWFRYDTCWAEEQDLKDIITSIWSKEDCNMLEKMDLTRDKLGPWQYHHFKRLKYKIRGLEKEIGKLMDGSSNEWTMSHLKQARGKLGHLYDVEEKYWMLRALCHWLREGDRNTRYFHVLTSGRRRKNSITRLKDAQGNWHENEEEIGHIAWNYFKDLFETSINFDVDRDLQYIPSCIGEETNRRLMDVFTDEEIVRTFS</sequence>
<dbReference type="Proteomes" id="UP001358586">
    <property type="component" value="Chromosome 9"/>
</dbReference>
<proteinExistence type="predicted"/>
<reference evidence="1 2" key="1">
    <citation type="submission" date="2023-03" db="EMBL/GenBank/DDBJ databases">
        <title>WGS of Gossypium arboreum.</title>
        <authorList>
            <person name="Yu D."/>
        </authorList>
    </citation>
    <scope>NUCLEOTIDE SEQUENCE [LARGE SCALE GENOMIC DNA]</scope>
    <source>
        <tissue evidence="1">Leaf</tissue>
    </source>
</reference>
<dbReference type="EMBL" id="JARKNE010000009">
    <property type="protein sequence ID" value="KAK5802560.1"/>
    <property type="molecule type" value="Genomic_DNA"/>
</dbReference>
<dbReference type="PANTHER" id="PTHR33710">
    <property type="entry name" value="BNAC02G09200D PROTEIN"/>
    <property type="match status" value="1"/>
</dbReference>
<evidence type="ECO:0008006" key="3">
    <source>
        <dbReference type="Google" id="ProtNLM"/>
    </source>
</evidence>
<comment type="caution">
    <text evidence="1">The sequence shown here is derived from an EMBL/GenBank/DDBJ whole genome shotgun (WGS) entry which is preliminary data.</text>
</comment>
<dbReference type="PANTHER" id="PTHR33710:SF64">
    <property type="entry name" value="ENDONUCLEASE_EXONUCLEASE_PHOSPHATASE DOMAIN-CONTAINING PROTEIN"/>
    <property type="match status" value="1"/>
</dbReference>
<evidence type="ECO:0000313" key="1">
    <source>
        <dbReference type="EMBL" id="KAK5802560.1"/>
    </source>
</evidence>